<dbReference type="Proteomes" id="UP001221208">
    <property type="component" value="Unassembled WGS sequence"/>
</dbReference>
<gene>
    <name evidence="4" type="ORF">OIK44_02480</name>
</gene>
<feature type="modified residue" description="4-aspartylphosphate" evidence="2">
    <location>
        <position position="67"/>
    </location>
</feature>
<dbReference type="Pfam" id="PF00072">
    <property type="entry name" value="Response_reg"/>
    <property type="match status" value="1"/>
</dbReference>
<dbReference type="InterPro" id="IPR050595">
    <property type="entry name" value="Bact_response_regulator"/>
</dbReference>
<dbReference type="PANTHER" id="PTHR44591:SF3">
    <property type="entry name" value="RESPONSE REGULATORY DOMAIN-CONTAINING PROTEIN"/>
    <property type="match status" value="1"/>
</dbReference>
<dbReference type="RefSeq" id="WP_273669083.1">
    <property type="nucleotide sequence ID" value="NZ_JAQQXR010000001.1"/>
</dbReference>
<reference evidence="4 5" key="1">
    <citation type="submission" date="2022-10" db="EMBL/GenBank/DDBJ databases">
        <title>Janthinobacterium sp. hw3 Genome sequencing.</title>
        <authorList>
            <person name="Park S."/>
        </authorList>
    </citation>
    <scope>NUCLEOTIDE SEQUENCE [LARGE SCALE GENOMIC DNA]</scope>
    <source>
        <strain evidence="5">hw3</strain>
    </source>
</reference>
<dbReference type="PROSITE" id="PS50110">
    <property type="entry name" value="RESPONSE_REGULATORY"/>
    <property type="match status" value="1"/>
</dbReference>
<proteinExistence type="predicted"/>
<comment type="caution">
    <text evidence="4">The sequence shown here is derived from an EMBL/GenBank/DDBJ whole genome shotgun (WGS) entry which is preliminary data.</text>
</comment>
<evidence type="ECO:0000259" key="3">
    <source>
        <dbReference type="PROSITE" id="PS50110"/>
    </source>
</evidence>
<evidence type="ECO:0000313" key="4">
    <source>
        <dbReference type="EMBL" id="MDC8756451.1"/>
    </source>
</evidence>
<dbReference type="SMART" id="SM00448">
    <property type="entry name" value="REC"/>
    <property type="match status" value="1"/>
</dbReference>
<evidence type="ECO:0000256" key="1">
    <source>
        <dbReference type="ARBA" id="ARBA00022553"/>
    </source>
</evidence>
<dbReference type="EMBL" id="JAQQXR010000001">
    <property type="protein sequence ID" value="MDC8756451.1"/>
    <property type="molecule type" value="Genomic_DNA"/>
</dbReference>
<accession>A0ABT5JUN1</accession>
<dbReference type="PANTHER" id="PTHR44591">
    <property type="entry name" value="STRESS RESPONSE REGULATOR PROTEIN 1"/>
    <property type="match status" value="1"/>
</dbReference>
<dbReference type="InterPro" id="IPR001789">
    <property type="entry name" value="Sig_transdc_resp-reg_receiver"/>
</dbReference>
<dbReference type="InterPro" id="IPR011006">
    <property type="entry name" value="CheY-like_superfamily"/>
</dbReference>
<dbReference type="Gene3D" id="3.40.50.2300">
    <property type="match status" value="1"/>
</dbReference>
<dbReference type="SUPFAM" id="SSF52172">
    <property type="entry name" value="CheY-like"/>
    <property type="match status" value="1"/>
</dbReference>
<sequence length="144" mass="15514">MTSLTSTPSALSALHVLLVDDDSFMLELLVTMLRKIGVSRIVQASDGQRALAAFEPGRARPDLIICDIHMPGKDGFQVMEEIGARGYRGGVVLLSGMTSRVLNSAALMGRFHHLNVLGVLQKPVSREALADLLARALASQEHQP</sequence>
<evidence type="ECO:0000313" key="5">
    <source>
        <dbReference type="Proteomes" id="UP001221208"/>
    </source>
</evidence>
<name>A0ABT5JUN1_9BURK</name>
<keyword evidence="5" id="KW-1185">Reference proteome</keyword>
<evidence type="ECO:0000256" key="2">
    <source>
        <dbReference type="PROSITE-ProRule" id="PRU00169"/>
    </source>
</evidence>
<organism evidence="4 5">
    <name type="scientific">Janthinobacterium fluminis</name>
    <dbReference type="NCBI Taxonomy" id="2987524"/>
    <lineage>
        <taxon>Bacteria</taxon>
        <taxon>Pseudomonadati</taxon>
        <taxon>Pseudomonadota</taxon>
        <taxon>Betaproteobacteria</taxon>
        <taxon>Burkholderiales</taxon>
        <taxon>Oxalobacteraceae</taxon>
        <taxon>Janthinobacterium</taxon>
    </lineage>
</organism>
<feature type="domain" description="Response regulatory" evidence="3">
    <location>
        <begin position="15"/>
        <end position="137"/>
    </location>
</feature>
<keyword evidence="1 2" id="KW-0597">Phosphoprotein</keyword>
<protein>
    <submittedName>
        <fullName evidence="4">Response regulator</fullName>
    </submittedName>
</protein>